<evidence type="ECO:0000313" key="1">
    <source>
        <dbReference type="EMBL" id="KAJ0016787.1"/>
    </source>
</evidence>
<proteinExistence type="predicted"/>
<organism evidence="1 2">
    <name type="scientific">Pistacia integerrima</name>
    <dbReference type="NCBI Taxonomy" id="434235"/>
    <lineage>
        <taxon>Eukaryota</taxon>
        <taxon>Viridiplantae</taxon>
        <taxon>Streptophyta</taxon>
        <taxon>Embryophyta</taxon>
        <taxon>Tracheophyta</taxon>
        <taxon>Spermatophyta</taxon>
        <taxon>Magnoliopsida</taxon>
        <taxon>eudicotyledons</taxon>
        <taxon>Gunneridae</taxon>
        <taxon>Pentapetalae</taxon>
        <taxon>rosids</taxon>
        <taxon>malvids</taxon>
        <taxon>Sapindales</taxon>
        <taxon>Anacardiaceae</taxon>
        <taxon>Pistacia</taxon>
    </lineage>
</organism>
<dbReference type="Proteomes" id="UP001163603">
    <property type="component" value="Chromosome 12"/>
</dbReference>
<protein>
    <submittedName>
        <fullName evidence="1">Uncharacterized protein</fullName>
    </submittedName>
</protein>
<keyword evidence="2" id="KW-1185">Reference proteome</keyword>
<sequence length="153" mass="18052">MTFYYFFSNRQVKYDVCLSFKGKDTCNNFTSHLRAALYREKIEFLISNDNNEDDETSLYRMNAIEESRISIIIFSKGYASSKCCMEELVQILECKKKYGQAVIPIFYNVDRLGATDVLKNPEYLKQMPETQKKWFIALREATDLDGFNSNFFW</sequence>
<gene>
    <name evidence="1" type="ORF">Pint_09907</name>
</gene>
<name>A0ACC0XEX9_9ROSI</name>
<evidence type="ECO:0000313" key="2">
    <source>
        <dbReference type="Proteomes" id="UP001163603"/>
    </source>
</evidence>
<comment type="caution">
    <text evidence="1">The sequence shown here is derived from an EMBL/GenBank/DDBJ whole genome shotgun (WGS) entry which is preliminary data.</text>
</comment>
<accession>A0ACC0XEX9</accession>
<reference evidence="2" key="1">
    <citation type="journal article" date="2023" name="G3 (Bethesda)">
        <title>Genome assembly and association tests identify interacting loci associated with vigor, precocity, and sex in interspecific pistachio rootstocks.</title>
        <authorList>
            <person name="Palmer W."/>
            <person name="Jacygrad E."/>
            <person name="Sagayaradj S."/>
            <person name="Cavanaugh K."/>
            <person name="Han R."/>
            <person name="Bertier L."/>
            <person name="Beede B."/>
            <person name="Kafkas S."/>
            <person name="Golino D."/>
            <person name="Preece J."/>
            <person name="Michelmore R."/>
        </authorList>
    </citation>
    <scope>NUCLEOTIDE SEQUENCE [LARGE SCALE GENOMIC DNA]</scope>
</reference>
<dbReference type="EMBL" id="CM047747">
    <property type="protein sequence ID" value="KAJ0016787.1"/>
    <property type="molecule type" value="Genomic_DNA"/>
</dbReference>